<evidence type="ECO:0000256" key="7">
    <source>
        <dbReference type="SAM" id="MobiDB-lite"/>
    </source>
</evidence>
<dbReference type="InterPro" id="IPR010334">
    <property type="entry name" value="Dcp1"/>
</dbReference>
<dbReference type="Pfam" id="PF06058">
    <property type="entry name" value="DCP1"/>
    <property type="match status" value="1"/>
</dbReference>
<dbReference type="Gene3D" id="2.30.29.30">
    <property type="entry name" value="Pleckstrin-homology domain (PH domain)/Phosphotyrosine-binding domain (PTB)"/>
    <property type="match status" value="1"/>
</dbReference>
<evidence type="ECO:0000256" key="1">
    <source>
        <dbReference type="ARBA" id="ARBA00004496"/>
    </source>
</evidence>
<comment type="subcellular location">
    <subcellularLocation>
        <location evidence="1">Cytoplasm</location>
    </subcellularLocation>
</comment>
<dbReference type="CDD" id="cd09804">
    <property type="entry name" value="Dcp1"/>
    <property type="match status" value="1"/>
</dbReference>
<dbReference type="InterPro" id="IPR031953">
    <property type="entry name" value="mRNA_decap_C"/>
</dbReference>
<feature type="compositionally biased region" description="Low complexity" evidence="7">
    <location>
        <begin position="390"/>
        <end position="410"/>
    </location>
</feature>
<evidence type="ECO:0000313" key="10">
    <source>
        <dbReference type="Proteomes" id="UP001369086"/>
    </source>
</evidence>
<evidence type="ECO:0000259" key="8">
    <source>
        <dbReference type="Pfam" id="PF16741"/>
    </source>
</evidence>
<dbReference type="PANTHER" id="PTHR16290">
    <property type="entry name" value="TRANSCRIPTION FACTOR SMIF DECAPPING ENZYME DCP1"/>
    <property type="match status" value="1"/>
</dbReference>
<comment type="similarity">
    <text evidence="2">Belongs to the DCP1 family.</text>
</comment>
<dbReference type="SUPFAM" id="SSF50729">
    <property type="entry name" value="PH domain-like"/>
    <property type="match status" value="1"/>
</dbReference>
<feature type="region of interest" description="Disordered" evidence="7">
    <location>
        <begin position="348"/>
        <end position="421"/>
    </location>
</feature>
<feature type="compositionally biased region" description="Polar residues" evidence="7">
    <location>
        <begin position="364"/>
        <end position="373"/>
    </location>
</feature>
<gene>
    <name evidence="9" type="ORF">HHUSO_G15975</name>
</gene>
<name>A0ABR0ZE11_HUSHU</name>
<sequence>MIPRNRATAGGIVGQGTMTSSVPGTGTCFVAKGLDISLAALQRHDPYINNIMDLASQVALYTFSHKSNEWEKTDVEGSLFVYTRSASPRHGFTIMNRLSMDNRTEPITKDLDLQLQDPFLLYRNARLSIYGIWFYDQEDCRRIAELMKNLTQQELLKAQQGGGSSPRTLHSGDSRGVDILEMLTKARDEYDKGNPSSEPKEIAVSSVIFDNPNLIKPIPVKPTERHCAPVQHQQPRQDGESEPKHLSLAALFGAKDKSVPVSTMRQDSNMQSGGAKAENRPAVPRSLSYEELGQAPAKAAADSSTAHPCLAFQKLMTLRGGGVELRPVSESPENRLWENGGFQPASCPGRNPLHRLFHPPASACSHQQTQLQGAPNLRKPDSGVGPPAEPLGFSSSSSSHQSQPLFFSHSGPQLVAPSPRHPVPGVVYPHELIQRLQLVQQEQNPDGLPRPTLAARFHEPLSQSARPLVTWAEKSPAGEKSNPLFQVSSPQRIPATVAPTLLMSPMEFSQSKAGKPTAESCQGLSRLLSPRQAVEPVSLTPSTLTKGQLQDTLLYLIKNDSSFLNTIYEAYLTSMTKDK</sequence>
<evidence type="ECO:0000256" key="3">
    <source>
        <dbReference type="ARBA" id="ARBA00022490"/>
    </source>
</evidence>
<keyword evidence="3" id="KW-0963">Cytoplasm</keyword>
<evidence type="ECO:0000256" key="4">
    <source>
        <dbReference type="ARBA" id="ARBA00023161"/>
    </source>
</evidence>
<dbReference type="Pfam" id="PF16741">
    <property type="entry name" value="mRNA_decap_C"/>
    <property type="match status" value="1"/>
</dbReference>
<dbReference type="InterPro" id="IPR011993">
    <property type="entry name" value="PH-like_dom_sf"/>
</dbReference>
<dbReference type="Gene3D" id="6.10.140.2030">
    <property type="match status" value="1"/>
</dbReference>
<evidence type="ECO:0000256" key="2">
    <source>
        <dbReference type="ARBA" id="ARBA00008778"/>
    </source>
</evidence>
<comment type="catalytic activity">
    <reaction evidence="6">
        <text>a 5'-end (N(7)-methyl 5'-triphosphoguanosine)-ribonucleoside in mRNA + H2O = N(7)-methyl-GDP + a 5'-end phospho-ribonucleoside in mRNA + 2 H(+)</text>
        <dbReference type="Rhea" id="RHEA:67484"/>
        <dbReference type="Rhea" id="RHEA-COMP:15692"/>
        <dbReference type="Rhea" id="RHEA-COMP:17167"/>
        <dbReference type="ChEBI" id="CHEBI:15377"/>
        <dbReference type="ChEBI" id="CHEBI:15378"/>
        <dbReference type="ChEBI" id="CHEBI:63714"/>
        <dbReference type="ChEBI" id="CHEBI:138282"/>
        <dbReference type="ChEBI" id="CHEBI:156461"/>
        <dbReference type="EC" id="3.6.1.62"/>
    </reaction>
    <physiologicalReaction direction="left-to-right" evidence="6">
        <dbReference type="Rhea" id="RHEA:67485"/>
    </physiologicalReaction>
</comment>
<dbReference type="PANTHER" id="PTHR16290:SF5">
    <property type="entry name" value="MRNA-DECAPPING ENZYME 1B"/>
    <property type="match status" value="1"/>
</dbReference>
<dbReference type="EMBL" id="JAHFZB010000013">
    <property type="protein sequence ID" value="KAK6482866.1"/>
    <property type="molecule type" value="Genomic_DNA"/>
</dbReference>
<feature type="region of interest" description="Disordered" evidence="7">
    <location>
        <begin position="258"/>
        <end position="282"/>
    </location>
</feature>
<dbReference type="Proteomes" id="UP001369086">
    <property type="component" value="Unassembled WGS sequence"/>
</dbReference>
<proteinExistence type="inferred from homology"/>
<dbReference type="EC" id="3.6.1.62" evidence="5"/>
<accession>A0ABR0ZE11</accession>
<protein>
    <recommendedName>
        <fullName evidence="5">5'-(N(7)-methylguanosine 5'-triphospho)-[mRNA] hydrolase</fullName>
        <ecNumber evidence="5">3.6.1.62</ecNumber>
    </recommendedName>
</protein>
<evidence type="ECO:0000256" key="6">
    <source>
        <dbReference type="ARBA" id="ARBA00047661"/>
    </source>
</evidence>
<keyword evidence="10" id="KW-1185">Reference proteome</keyword>
<evidence type="ECO:0000313" key="9">
    <source>
        <dbReference type="EMBL" id="KAK6482866.1"/>
    </source>
</evidence>
<keyword evidence="4" id="KW-0866">Nonsense-mediated mRNA decay</keyword>
<feature type="domain" description="mRNA-decapping enzyme C-terminal" evidence="8">
    <location>
        <begin position="542"/>
        <end position="578"/>
    </location>
</feature>
<evidence type="ECO:0000256" key="5">
    <source>
        <dbReference type="ARBA" id="ARBA00026102"/>
    </source>
</evidence>
<feature type="compositionally biased region" description="Polar residues" evidence="7">
    <location>
        <begin position="260"/>
        <end position="272"/>
    </location>
</feature>
<organism evidence="9 10">
    <name type="scientific">Huso huso</name>
    <name type="common">Beluga</name>
    <name type="synonym">Acipenser huso</name>
    <dbReference type="NCBI Taxonomy" id="61971"/>
    <lineage>
        <taxon>Eukaryota</taxon>
        <taxon>Metazoa</taxon>
        <taxon>Chordata</taxon>
        <taxon>Craniata</taxon>
        <taxon>Vertebrata</taxon>
        <taxon>Euteleostomi</taxon>
        <taxon>Actinopterygii</taxon>
        <taxon>Chondrostei</taxon>
        <taxon>Acipenseriformes</taxon>
        <taxon>Acipenseridae</taxon>
        <taxon>Huso</taxon>
    </lineage>
</organism>
<comment type="caution">
    <text evidence="9">The sequence shown here is derived from an EMBL/GenBank/DDBJ whole genome shotgun (WGS) entry which is preliminary data.</text>
</comment>
<reference evidence="9 10" key="1">
    <citation type="submission" date="2021-05" db="EMBL/GenBank/DDBJ databases">
        <authorList>
            <person name="Zahm M."/>
            <person name="Klopp C."/>
            <person name="Cabau C."/>
            <person name="Kuhl H."/>
            <person name="Suciu R."/>
            <person name="Ciorpac M."/>
            <person name="Holostenco D."/>
            <person name="Gessner J."/>
            <person name="Wuertz S."/>
            <person name="Hohne C."/>
            <person name="Stock M."/>
            <person name="Gislard M."/>
            <person name="Lluch J."/>
            <person name="Milhes M."/>
            <person name="Lampietro C."/>
            <person name="Lopez Roques C."/>
            <person name="Donnadieu C."/>
            <person name="Du K."/>
            <person name="Schartl M."/>
            <person name="Guiguen Y."/>
        </authorList>
    </citation>
    <scope>NUCLEOTIDE SEQUENCE [LARGE SCALE GENOMIC DNA]</scope>
    <source>
        <strain evidence="9">Hh-F2</strain>
        <tissue evidence="9">Blood</tissue>
    </source>
</reference>